<evidence type="ECO:0000313" key="1">
    <source>
        <dbReference type="EMBL" id="GHO52030.1"/>
    </source>
</evidence>
<comment type="caution">
    <text evidence="1">The sequence shown here is derived from an EMBL/GenBank/DDBJ whole genome shotgun (WGS) entry which is preliminary data.</text>
</comment>
<keyword evidence="2" id="KW-1185">Reference proteome</keyword>
<dbReference type="Proteomes" id="UP000654345">
    <property type="component" value="Unassembled WGS sequence"/>
</dbReference>
<proteinExistence type="predicted"/>
<organism evidence="1 2">
    <name type="scientific">Ktedonobacter robiniae</name>
    <dbReference type="NCBI Taxonomy" id="2778365"/>
    <lineage>
        <taxon>Bacteria</taxon>
        <taxon>Bacillati</taxon>
        <taxon>Chloroflexota</taxon>
        <taxon>Ktedonobacteria</taxon>
        <taxon>Ktedonobacterales</taxon>
        <taxon>Ktedonobacteraceae</taxon>
        <taxon>Ktedonobacter</taxon>
    </lineage>
</organism>
<protein>
    <submittedName>
        <fullName evidence="1">Uncharacterized protein</fullName>
    </submittedName>
</protein>
<reference evidence="1 2" key="1">
    <citation type="journal article" date="2021" name="Int. J. Syst. Evol. Microbiol.">
        <title>Reticulibacter mediterranei gen. nov., sp. nov., within the new family Reticulibacteraceae fam. nov., and Ktedonospora formicarum gen. nov., sp. nov., Ktedonobacter robiniae sp. nov., Dictyobacter formicarum sp. nov. and Dictyobacter arantiisoli sp. nov., belonging to the class Ktedonobacteria.</title>
        <authorList>
            <person name="Yabe S."/>
            <person name="Zheng Y."/>
            <person name="Wang C.M."/>
            <person name="Sakai Y."/>
            <person name="Abe K."/>
            <person name="Yokota A."/>
            <person name="Donadio S."/>
            <person name="Cavaletti L."/>
            <person name="Monciardini P."/>
        </authorList>
    </citation>
    <scope>NUCLEOTIDE SEQUENCE [LARGE SCALE GENOMIC DNA]</scope>
    <source>
        <strain evidence="1 2">SOSP1-30</strain>
    </source>
</reference>
<name>A0ABQ3UHY4_9CHLR</name>
<evidence type="ECO:0000313" key="2">
    <source>
        <dbReference type="Proteomes" id="UP000654345"/>
    </source>
</evidence>
<sequence length="62" mass="6952">MHDHILYTLETLGCYFPTDVICAVDVGIEKTPVCSTKQTTLDTLACIQLMFTEIFMVKKALP</sequence>
<gene>
    <name evidence="1" type="ORF">KSB_05050</name>
</gene>
<accession>A0ABQ3UHY4</accession>
<dbReference type="EMBL" id="BNJG01000001">
    <property type="protein sequence ID" value="GHO52030.1"/>
    <property type="molecule type" value="Genomic_DNA"/>
</dbReference>